<evidence type="ECO:0000256" key="4">
    <source>
        <dbReference type="ARBA" id="ARBA00022729"/>
    </source>
</evidence>
<evidence type="ECO:0000313" key="11">
    <source>
        <dbReference type="Proteomes" id="UP000007303"/>
    </source>
</evidence>
<evidence type="ECO:0000256" key="2">
    <source>
        <dbReference type="ARBA" id="ARBA00010297"/>
    </source>
</evidence>
<accession>H3CBG4</accession>
<reference evidence="10" key="2">
    <citation type="submission" date="2025-08" db="UniProtKB">
        <authorList>
            <consortium name="Ensembl"/>
        </authorList>
    </citation>
    <scope>IDENTIFICATION</scope>
</reference>
<dbReference type="AlphaFoldDB" id="H3CBG4"/>
<dbReference type="PANTHER" id="PTHR13055">
    <property type="entry name" value="TUMOR ENDOTHELIAL MARKER 7 RELATED"/>
    <property type="match status" value="1"/>
</dbReference>
<name>H3CBG4_TETNG</name>
<evidence type="ECO:0000256" key="9">
    <source>
        <dbReference type="SAM" id="Phobius"/>
    </source>
</evidence>
<dbReference type="Pfam" id="PF01437">
    <property type="entry name" value="PSI"/>
    <property type="match status" value="1"/>
</dbReference>
<keyword evidence="7" id="KW-0325">Glycoprotein</keyword>
<keyword evidence="4" id="KW-0732">Signal</keyword>
<dbReference type="InParanoid" id="H3CBG4"/>
<feature type="transmembrane region" description="Helical" evidence="9">
    <location>
        <begin position="357"/>
        <end position="380"/>
    </location>
</feature>
<dbReference type="GO" id="GO:0016020">
    <property type="term" value="C:membrane"/>
    <property type="evidence" value="ECO:0007669"/>
    <property type="project" value="UniProtKB-SubCell"/>
</dbReference>
<dbReference type="InterPro" id="IPR031152">
    <property type="entry name" value="PLXDC"/>
</dbReference>
<dbReference type="PANTHER" id="PTHR13055:SF10">
    <property type="entry name" value="PLEXIN DOMAIN-CONTAINING PROTEIN 1"/>
    <property type="match status" value="1"/>
</dbReference>
<feature type="region of interest" description="Disordered" evidence="8">
    <location>
        <begin position="294"/>
        <end position="336"/>
    </location>
</feature>
<organism evidence="10 11">
    <name type="scientific">Tetraodon nigroviridis</name>
    <name type="common">Spotted green pufferfish</name>
    <name type="synonym">Chelonodon nigroviridis</name>
    <dbReference type="NCBI Taxonomy" id="99883"/>
    <lineage>
        <taxon>Eukaryota</taxon>
        <taxon>Metazoa</taxon>
        <taxon>Chordata</taxon>
        <taxon>Craniata</taxon>
        <taxon>Vertebrata</taxon>
        <taxon>Euteleostomi</taxon>
        <taxon>Actinopterygii</taxon>
        <taxon>Neopterygii</taxon>
        <taxon>Teleostei</taxon>
        <taxon>Neoteleostei</taxon>
        <taxon>Acanthomorphata</taxon>
        <taxon>Eupercaria</taxon>
        <taxon>Tetraodontiformes</taxon>
        <taxon>Tetradontoidea</taxon>
        <taxon>Tetraodontidae</taxon>
        <taxon>Tetraodon</taxon>
    </lineage>
</organism>
<proteinExistence type="inferred from homology"/>
<evidence type="ECO:0000256" key="8">
    <source>
        <dbReference type="SAM" id="MobiDB-lite"/>
    </source>
</evidence>
<keyword evidence="11" id="KW-1185">Reference proteome</keyword>
<keyword evidence="5 9" id="KW-1133">Transmembrane helix</keyword>
<comment type="subcellular location">
    <subcellularLocation>
        <location evidence="1">Membrane</location>
        <topology evidence="1">Single-pass type I membrane protein</topology>
    </subcellularLocation>
</comment>
<reference evidence="11" key="1">
    <citation type="journal article" date="2004" name="Nature">
        <title>Genome duplication in the teleost fish Tetraodon nigroviridis reveals the early vertebrate proto-karyotype.</title>
        <authorList>
            <person name="Jaillon O."/>
            <person name="Aury J.-M."/>
            <person name="Brunet F."/>
            <person name="Petit J.-L."/>
            <person name="Stange-Thomann N."/>
            <person name="Mauceli E."/>
            <person name="Bouneau L."/>
            <person name="Fischer C."/>
            <person name="Ozouf-Costaz C."/>
            <person name="Bernot A."/>
            <person name="Nicaud S."/>
            <person name="Jaffe D."/>
            <person name="Fisher S."/>
            <person name="Lutfalla G."/>
            <person name="Dossat C."/>
            <person name="Segurens B."/>
            <person name="Dasilva C."/>
            <person name="Salanoubat M."/>
            <person name="Levy M."/>
            <person name="Boudet N."/>
            <person name="Castellano S."/>
            <person name="Anthouard V."/>
            <person name="Jubin C."/>
            <person name="Castelli V."/>
            <person name="Katinka M."/>
            <person name="Vacherie B."/>
            <person name="Biemont C."/>
            <person name="Skalli Z."/>
            <person name="Cattolico L."/>
            <person name="Poulain J."/>
            <person name="De Berardinis V."/>
            <person name="Cruaud C."/>
            <person name="Duprat S."/>
            <person name="Brottier P."/>
            <person name="Coutanceau J.-P."/>
            <person name="Gouzy J."/>
            <person name="Parra G."/>
            <person name="Lardier G."/>
            <person name="Chapple C."/>
            <person name="McKernan K.J."/>
            <person name="McEwan P."/>
            <person name="Bosak S."/>
            <person name="Kellis M."/>
            <person name="Volff J.-N."/>
            <person name="Guigo R."/>
            <person name="Zody M.C."/>
            <person name="Mesirov J."/>
            <person name="Lindblad-Toh K."/>
            <person name="Birren B."/>
            <person name="Nusbaum C."/>
            <person name="Kahn D."/>
            <person name="Robinson-Rechavi M."/>
            <person name="Laudet V."/>
            <person name="Schachter V."/>
            <person name="Quetier F."/>
            <person name="Saurin W."/>
            <person name="Scarpelli C."/>
            <person name="Wincker P."/>
            <person name="Lander E.S."/>
            <person name="Weissenbach J."/>
            <person name="Roest Crollius H."/>
        </authorList>
    </citation>
    <scope>NUCLEOTIDE SEQUENCE [LARGE SCALE GENOMIC DNA]</scope>
</reference>
<sequence>GQARVNRAASARGLTINTLLDNRTRRVEDSGKYYTWRSFGPEDPRTQELWVDMTDLRRAHVRVHGILSNSYKQAARVALSFAFPFYGHYLRQVTIATGGFIFTGDITHHMLTTTQYIAPLMANFDPSHSRDSTVQYLDDGEVFVVQWERVRLSGRESEGAFTFQAALYKTGTITFSYREMPLSLDVISSAEHSVKAGLSDAFMITASSPETPGTQQRTIYEYHRVELDTKKITGYSAVEFSALPTCLQHHSCDLCLSSNQTSGCSWCHVLQRCSDGMDRHRQDWLDFDCSDQSKNETCDEYASDDSSTVSPVTQGMEGTTPQFNTGDEGEGDSKNPIFKTSEEVWTDSSPSDTFGSAGVMAGVAAALVLLLALVVVALYVSCHSTSVSPFYLIQRRKNHLPSWKFRKQRPGYSEVEEGQEKDSIVETGTR</sequence>
<feature type="region of interest" description="Disordered" evidence="8">
    <location>
        <begin position="411"/>
        <end position="430"/>
    </location>
</feature>
<evidence type="ECO:0000256" key="7">
    <source>
        <dbReference type="ARBA" id="ARBA00023180"/>
    </source>
</evidence>
<feature type="compositionally biased region" description="Polar residues" evidence="8">
    <location>
        <begin position="304"/>
        <end position="325"/>
    </location>
</feature>
<evidence type="ECO:0000256" key="6">
    <source>
        <dbReference type="ARBA" id="ARBA00023136"/>
    </source>
</evidence>
<feature type="compositionally biased region" description="Basic and acidic residues" evidence="8">
    <location>
        <begin position="418"/>
        <end position="430"/>
    </location>
</feature>
<comment type="similarity">
    <text evidence="2">Belongs to the plexin family.</text>
</comment>
<evidence type="ECO:0000313" key="10">
    <source>
        <dbReference type="Ensembl" id="ENSTNIP00000005586.1"/>
    </source>
</evidence>
<keyword evidence="3 9" id="KW-0812">Transmembrane</keyword>
<evidence type="ECO:0000256" key="5">
    <source>
        <dbReference type="ARBA" id="ARBA00022989"/>
    </source>
</evidence>
<dbReference type="GeneTree" id="ENSGT00440000033408"/>
<evidence type="ECO:0000256" key="1">
    <source>
        <dbReference type="ARBA" id="ARBA00004479"/>
    </source>
</evidence>
<dbReference type="Ensembl" id="ENSTNIT00000005734.1">
    <property type="protein sequence ID" value="ENSTNIP00000005586.1"/>
    <property type="gene ID" value="ENSTNIG00000003016.1"/>
</dbReference>
<protein>
    <submittedName>
        <fullName evidence="10">Plexin domain containing 1</fullName>
    </submittedName>
</protein>
<dbReference type="InterPro" id="IPR002165">
    <property type="entry name" value="Plexin_repeat"/>
</dbReference>
<reference evidence="10" key="3">
    <citation type="submission" date="2025-09" db="UniProtKB">
        <authorList>
            <consortium name="Ensembl"/>
        </authorList>
    </citation>
    <scope>IDENTIFICATION</scope>
</reference>
<keyword evidence="6 9" id="KW-0472">Membrane</keyword>
<dbReference type="Proteomes" id="UP000007303">
    <property type="component" value="Unassembled WGS sequence"/>
</dbReference>
<dbReference type="HOGENOM" id="CLU_029494_3_1_1"/>
<evidence type="ECO:0000256" key="3">
    <source>
        <dbReference type="ARBA" id="ARBA00022692"/>
    </source>
</evidence>
<dbReference type="OMA" id="VALYINC"/>